<gene>
    <name evidence="3" type="ORF">J34TS1_55480</name>
</gene>
<keyword evidence="4" id="KW-1185">Reference proteome</keyword>
<sequence>MKGDGIFRLEQWKGWVDRGFTILPYVIETDISAEGSGLPVSWSYAWRQASPHSFVLESGKDGRYTYLGLDPVSIVKGKGNAAVITGLHEGHTRESGAPLEIIKRWMEPFRAPASEDREEMLADLPPFLGGCVGFLGYDVVRSLERLPEQAQDDPEIPDYLWMRFEQIWIYDHAAGKLYCVVHQRVAANEELERLYDEARVIAQSMLNRWRGFTDQAGEALGEERLERDKLMQVAQPELDSGQWPGMRSAFPQADFERAVEDVQDYIRQGDVFQVNLSLRQEQELRSEPERVYEWLRILNPSPYMGLLRSPDFYLASASPELLVKRQGEQICARPIAGTRRRGHTFEEDREMAEELFGSEKERAEHVMLVDLERNDIGKVAAYGTVRVPELMTVEHYSHVMHLVSQVEGKLAQDKDAYDVIAALFPGGTITGAPKVRTMEIIEELEPVRRGPYTGSMGWIDYNGNLELNIIIRTLVAVDGIGMIQTGAGIVIDSEPYREYRECYNKAKAVVKAVLLSEQEAAAGMKRREKGMRV</sequence>
<dbReference type="Proteomes" id="UP000682811">
    <property type="component" value="Unassembled WGS sequence"/>
</dbReference>
<proteinExistence type="predicted"/>
<dbReference type="Pfam" id="PF04715">
    <property type="entry name" value="Anth_synt_I_N"/>
    <property type="match status" value="1"/>
</dbReference>
<dbReference type="InterPro" id="IPR005801">
    <property type="entry name" value="ADC_synthase"/>
</dbReference>
<comment type="caution">
    <text evidence="3">The sequence shown here is derived from an EMBL/GenBank/DDBJ whole genome shotgun (WGS) entry which is preliminary data.</text>
</comment>
<dbReference type="PANTHER" id="PTHR11236:SF41">
    <property type="entry name" value="AMINODEOXYCHORISMATE SYNTHASE COMPONENT 1"/>
    <property type="match status" value="1"/>
</dbReference>
<feature type="domain" description="Chorismate-utilising enzyme C-terminal" evidence="1">
    <location>
        <begin position="252"/>
        <end position="505"/>
    </location>
</feature>
<evidence type="ECO:0000313" key="4">
    <source>
        <dbReference type="Proteomes" id="UP000682811"/>
    </source>
</evidence>
<protein>
    <submittedName>
        <fullName evidence="3">Aminodeoxychorismate synthase, component I</fullName>
    </submittedName>
</protein>
<dbReference type="EMBL" id="BORT01000038">
    <property type="protein sequence ID" value="GIO50783.1"/>
    <property type="molecule type" value="Genomic_DNA"/>
</dbReference>
<dbReference type="GO" id="GO:0000162">
    <property type="term" value="P:L-tryptophan biosynthetic process"/>
    <property type="evidence" value="ECO:0007669"/>
    <property type="project" value="TreeGrafter"/>
</dbReference>
<dbReference type="InterPro" id="IPR006805">
    <property type="entry name" value="Anth_synth_I_N"/>
</dbReference>
<reference evidence="3 4" key="1">
    <citation type="submission" date="2021-03" db="EMBL/GenBank/DDBJ databases">
        <title>Antimicrobial resistance genes in bacteria isolated from Japanese honey, and their potential for conferring macrolide and lincosamide resistance in the American foulbrood pathogen Paenibacillus larvae.</title>
        <authorList>
            <person name="Okamoto M."/>
            <person name="Kumagai M."/>
            <person name="Kanamori H."/>
            <person name="Takamatsu D."/>
        </authorList>
    </citation>
    <scope>NUCLEOTIDE SEQUENCE [LARGE SCALE GENOMIC DNA]</scope>
    <source>
        <strain evidence="3 4">J34TS1</strain>
    </source>
</reference>
<dbReference type="AlphaFoldDB" id="A0A919YJP8"/>
<evidence type="ECO:0000259" key="1">
    <source>
        <dbReference type="Pfam" id="PF00425"/>
    </source>
</evidence>
<dbReference type="PANTHER" id="PTHR11236">
    <property type="entry name" value="AMINOBENZOATE/ANTHRANILATE SYNTHASE"/>
    <property type="match status" value="1"/>
</dbReference>
<name>A0A919YJP8_9BACL</name>
<evidence type="ECO:0000313" key="3">
    <source>
        <dbReference type="EMBL" id="GIO50783.1"/>
    </source>
</evidence>
<accession>A0A919YJP8</accession>
<dbReference type="Gene3D" id="3.60.120.10">
    <property type="entry name" value="Anthranilate synthase"/>
    <property type="match status" value="1"/>
</dbReference>
<dbReference type="PRINTS" id="PR00095">
    <property type="entry name" value="ANTSNTHASEI"/>
</dbReference>
<dbReference type="Pfam" id="PF00425">
    <property type="entry name" value="Chorismate_bind"/>
    <property type="match status" value="1"/>
</dbReference>
<dbReference type="SUPFAM" id="SSF56322">
    <property type="entry name" value="ADC synthase"/>
    <property type="match status" value="1"/>
</dbReference>
<organism evidence="3 4">
    <name type="scientific">Paenibacillus azoreducens</name>
    <dbReference type="NCBI Taxonomy" id="116718"/>
    <lineage>
        <taxon>Bacteria</taxon>
        <taxon>Bacillati</taxon>
        <taxon>Bacillota</taxon>
        <taxon>Bacilli</taxon>
        <taxon>Bacillales</taxon>
        <taxon>Paenibacillaceae</taxon>
        <taxon>Paenibacillus</taxon>
    </lineage>
</organism>
<dbReference type="RefSeq" id="WP_237100148.1">
    <property type="nucleotide sequence ID" value="NZ_AP025343.1"/>
</dbReference>
<evidence type="ECO:0000259" key="2">
    <source>
        <dbReference type="Pfam" id="PF04715"/>
    </source>
</evidence>
<dbReference type="InterPro" id="IPR019999">
    <property type="entry name" value="Anth_synth_I-like"/>
</dbReference>
<feature type="domain" description="Anthranilate synthase component I N-terminal" evidence="2">
    <location>
        <begin position="48"/>
        <end position="178"/>
    </location>
</feature>
<dbReference type="InterPro" id="IPR015890">
    <property type="entry name" value="Chorismate_C"/>
</dbReference>